<comment type="caution">
    <text evidence="7">The sequence shown here is derived from an EMBL/GenBank/DDBJ whole genome shotgun (WGS) entry which is preliminary data.</text>
</comment>
<dbReference type="InterPro" id="IPR036397">
    <property type="entry name" value="RNaseH_sf"/>
</dbReference>
<evidence type="ECO:0000256" key="4">
    <source>
        <dbReference type="ARBA" id="ARBA00022801"/>
    </source>
</evidence>
<gene>
    <name evidence="7" type="primary">rnd</name>
    <name evidence="7" type="ORF">AB5I84_08490</name>
</gene>
<dbReference type="Gene3D" id="1.10.150.80">
    <property type="entry name" value="HRDC domain"/>
    <property type="match status" value="2"/>
</dbReference>
<dbReference type="Pfam" id="PF01612">
    <property type="entry name" value="DNA_pol_A_exo1"/>
    <property type="match status" value="1"/>
</dbReference>
<reference evidence="7 8" key="1">
    <citation type="submission" date="2024-07" db="EMBL/GenBank/DDBJ databases">
        <authorList>
            <person name="Ren Q."/>
        </authorList>
    </citation>
    <scope>NUCLEOTIDE SEQUENCE [LARGE SCALE GENOMIC DNA]</scope>
    <source>
        <strain evidence="7 8">REN37</strain>
    </source>
</reference>
<evidence type="ECO:0000256" key="5">
    <source>
        <dbReference type="ARBA" id="ARBA00022839"/>
    </source>
</evidence>
<dbReference type="GO" id="GO:0033890">
    <property type="term" value="F:ribonuclease D activity"/>
    <property type="evidence" value="ECO:0007669"/>
    <property type="project" value="UniProtKB-EC"/>
</dbReference>
<proteinExistence type="predicted"/>
<sequence>MTYLWIETSEQLAQHLGKLPAAAPLYLDTEFMRERTFWPQLALVQLNVDGRIYLIDAPALKGDALLTELLTQHPLVMHGCSEDLEAIRVFTGVLPCEIRDTQVAAALCGASLQLSYQRLVADTFEVELPKDATRTDWLRRPLSIRQLDYARDDVVWLPQLAEGLTERLSDLRRLAWWQEECQAMLDAVPSATPLPDAWKQVKGAGGITGVPLAHLEAVAAWRDREARSRDLPRSFLLKDPVLLALCQSAPTSLAQLEPLGVHPSVVRRDGHTLLALLRDSAANTPPPALPGPPEPEERARVKRLRAAAEEMAQKLDLETDVLVRRRWLESLARNPDQLPSRLTGWRREWVGEALQKVAAE</sequence>
<dbReference type="NCBIfam" id="TIGR01388">
    <property type="entry name" value="rnd"/>
    <property type="match status" value="1"/>
</dbReference>
<dbReference type="PANTHER" id="PTHR47649">
    <property type="entry name" value="RIBONUCLEASE D"/>
    <property type="match status" value="1"/>
</dbReference>
<keyword evidence="2" id="KW-0819">tRNA processing</keyword>
<evidence type="ECO:0000313" key="7">
    <source>
        <dbReference type="EMBL" id="MEY1662183.1"/>
    </source>
</evidence>
<dbReference type="InterPro" id="IPR051086">
    <property type="entry name" value="RNase_D-like"/>
</dbReference>
<keyword evidence="1" id="KW-0963">Cytoplasm</keyword>
<dbReference type="InterPro" id="IPR002121">
    <property type="entry name" value="HRDC_dom"/>
</dbReference>
<dbReference type="EMBL" id="JBGCUO010000001">
    <property type="protein sequence ID" value="MEY1662183.1"/>
    <property type="molecule type" value="Genomic_DNA"/>
</dbReference>
<evidence type="ECO:0000256" key="3">
    <source>
        <dbReference type="ARBA" id="ARBA00022722"/>
    </source>
</evidence>
<evidence type="ECO:0000313" key="8">
    <source>
        <dbReference type="Proteomes" id="UP001562065"/>
    </source>
</evidence>
<accession>A0ABV4AH68</accession>
<dbReference type="InterPro" id="IPR044876">
    <property type="entry name" value="HRDC_dom_sf"/>
</dbReference>
<organism evidence="7 8">
    <name type="scientific">Isoalcanivorax beigongshangi</name>
    <dbReference type="NCBI Taxonomy" id="3238810"/>
    <lineage>
        <taxon>Bacteria</taxon>
        <taxon>Pseudomonadati</taxon>
        <taxon>Pseudomonadota</taxon>
        <taxon>Gammaproteobacteria</taxon>
        <taxon>Oceanospirillales</taxon>
        <taxon>Alcanivoracaceae</taxon>
        <taxon>Isoalcanivorax</taxon>
    </lineage>
</organism>
<dbReference type="CDD" id="cd06142">
    <property type="entry name" value="RNaseD_exo"/>
    <property type="match status" value="1"/>
</dbReference>
<dbReference type="PROSITE" id="PS50967">
    <property type="entry name" value="HRDC"/>
    <property type="match status" value="1"/>
</dbReference>
<protein>
    <submittedName>
        <fullName evidence="7">Ribonuclease D</fullName>
        <ecNumber evidence="7">3.1.13.5</ecNumber>
    </submittedName>
</protein>
<keyword evidence="3" id="KW-0540">Nuclease</keyword>
<name>A0ABV4AH68_9GAMM</name>
<evidence type="ECO:0000256" key="2">
    <source>
        <dbReference type="ARBA" id="ARBA00022694"/>
    </source>
</evidence>
<dbReference type="SMART" id="SM00474">
    <property type="entry name" value="35EXOc"/>
    <property type="match status" value="1"/>
</dbReference>
<dbReference type="SMART" id="SM00341">
    <property type="entry name" value="HRDC"/>
    <property type="match status" value="1"/>
</dbReference>
<dbReference type="InterPro" id="IPR006292">
    <property type="entry name" value="RNase_D"/>
</dbReference>
<keyword evidence="5" id="KW-0269">Exonuclease</keyword>
<evidence type="ECO:0000259" key="6">
    <source>
        <dbReference type="PROSITE" id="PS50967"/>
    </source>
</evidence>
<dbReference type="PANTHER" id="PTHR47649:SF1">
    <property type="entry name" value="RIBONUCLEASE D"/>
    <property type="match status" value="1"/>
</dbReference>
<dbReference type="SUPFAM" id="SSF47819">
    <property type="entry name" value="HRDC-like"/>
    <property type="match status" value="2"/>
</dbReference>
<dbReference type="EC" id="3.1.13.5" evidence="7"/>
<dbReference type="Gene3D" id="3.30.420.10">
    <property type="entry name" value="Ribonuclease H-like superfamily/Ribonuclease H"/>
    <property type="match status" value="1"/>
</dbReference>
<dbReference type="SUPFAM" id="SSF53098">
    <property type="entry name" value="Ribonuclease H-like"/>
    <property type="match status" value="1"/>
</dbReference>
<dbReference type="InterPro" id="IPR002562">
    <property type="entry name" value="3'-5'_exonuclease_dom"/>
</dbReference>
<keyword evidence="4 7" id="KW-0378">Hydrolase</keyword>
<dbReference type="Proteomes" id="UP001562065">
    <property type="component" value="Unassembled WGS sequence"/>
</dbReference>
<dbReference type="Pfam" id="PF00570">
    <property type="entry name" value="HRDC"/>
    <property type="match status" value="1"/>
</dbReference>
<keyword evidence="8" id="KW-1185">Reference proteome</keyword>
<dbReference type="InterPro" id="IPR012337">
    <property type="entry name" value="RNaseH-like_sf"/>
</dbReference>
<dbReference type="InterPro" id="IPR010997">
    <property type="entry name" value="HRDC-like_sf"/>
</dbReference>
<feature type="domain" description="HRDC" evidence="6">
    <location>
        <begin position="208"/>
        <end position="287"/>
    </location>
</feature>
<evidence type="ECO:0000256" key="1">
    <source>
        <dbReference type="ARBA" id="ARBA00022490"/>
    </source>
</evidence>
<dbReference type="RefSeq" id="WP_369455424.1">
    <property type="nucleotide sequence ID" value="NZ_JBGCUO010000001.1"/>
</dbReference>